<dbReference type="InterPro" id="IPR003961">
    <property type="entry name" value="FN3_dom"/>
</dbReference>
<feature type="signal peptide" evidence="3">
    <location>
        <begin position="1"/>
        <end position="23"/>
    </location>
</feature>
<dbReference type="InterPro" id="IPR024079">
    <property type="entry name" value="MetalloPept_cat_dom_sf"/>
</dbReference>
<protein>
    <submittedName>
        <fullName evidence="6">Metalloprotease Fpp1</fullName>
    </submittedName>
</protein>
<dbReference type="SUPFAM" id="SSF49265">
    <property type="entry name" value="Fibronectin type III"/>
    <property type="match status" value="1"/>
</dbReference>
<dbReference type="InterPro" id="IPR002884">
    <property type="entry name" value="P_dom"/>
</dbReference>
<dbReference type="EMBL" id="BJYT01000038">
    <property type="protein sequence ID" value="GEO12067.1"/>
    <property type="molecule type" value="Genomic_DNA"/>
</dbReference>
<name>A0A512BJS6_9BACT</name>
<evidence type="ECO:0000313" key="6">
    <source>
        <dbReference type="EMBL" id="GEO12067.1"/>
    </source>
</evidence>
<sequence length="1185" mass="126416">MKNTATRLQLLFILLTITCTLSAQRNFWTDEAETAIAIKRNPQLSLPKQYRTLRLDIASLSSALRTAPKEFTQRAKSSPFTMLVPMLDGSFKSFKIAETSIMEQGLADKFSNVKTYGGQGIEDPHATIKIDLTEFGFHAMILSQINGAVLIDPYAQGNVEDYVAYNKKDLPLKMSAMEEGLDAATDNLKRPSDAQRTNAATCIGGTLKQYRLAVACTWQYAVAVGGRQVTPSQALSAIVTTVNRVDGVYENEVGVRMILVSNNNKIVFLDSASQPFTGNSNAVTLINESQKVIDSLIGSANYDVGHTFSTGAGGYAGIGVVCTNGLKARGVTGSPQPTGDAYNIDYVAHELGHQFGAQHTFNANTGNCGGANGSPTTNAEPGSGSTIMAYAGICNAVNNLQPHTLPYFHAISFDQITQYINSVDGSLGAVQIATGNRAPVVNAGADYVIPKATPFALTGSASDADGDPLTYSWEQVNVGALFGDWNKPLGDAPIFRSFTPVTTPRRFFPQLSDLVNNTTTIGELLPAYGRAMKFRLTARDNRTGGGGVCSDEANVTVDGNAGPFVVTAPNTAMTWDVGSFTTITWDVASTNLAPVNCANVNIELSTDGGLTFPITLVSNTPNDGTEEIIVPNNATTNARVRVVSAGNIFFDISNVDFIIKANAEPGFSFSNPLTVAACNNGAAGTLINTNSLNKFSTPITLSASGNPAGSVVAFGTNPLSPGSNDSIILKGNIPAGIYNITITGTAGSITRSRVIQFVIGTPTKLAVNTTPANNSIGAPMLPTFSWQPTTEAQYYTLNISNSQNFATNVQSIDSITNSSYTLTAPLAANTQYYWRVVPHNSCGAGPASASSLFKTAAIVCSDIVYSKNLPIAIDVVANTITSTLNIPSGGIIQDINVVGLKGTHSYVGDLTVNLISPSNTKVQLFRRVCDGDDDFDINFDDQSANIIICPLNDGRTSKPSQPLSAFINENSTGTWKLEVIDSYTDDGGSLTNWGLKICTYQASALPVNWVTFTADKKQDKTVALQWSAINEINNKSYEIEKSIDGISFGFVGEVNAANGVGLQQYSFNDVKPNKGDNYYRLKQVDKDGKYSYSKIVKVELQESAANFMIFPNPAVDKSTVRVLTETKQLTITLSNAAGKLVYKRDAGFVSAGQEFEIPVKGFSKGLYVLTLSTEKGISNEKIIVQ</sequence>
<dbReference type="Gene3D" id="2.60.40.10">
    <property type="entry name" value="Immunoglobulins"/>
    <property type="match status" value="3"/>
</dbReference>
<feature type="domain" description="Fibronectin type-III" evidence="4">
    <location>
        <begin position="761"/>
        <end position="858"/>
    </location>
</feature>
<dbReference type="Pfam" id="PF01483">
    <property type="entry name" value="P_proprotein"/>
    <property type="match status" value="1"/>
</dbReference>
<dbReference type="SUPFAM" id="SSF55486">
    <property type="entry name" value="Metalloproteases ('zincins'), catalytic domain"/>
    <property type="match status" value="1"/>
</dbReference>
<dbReference type="InterPro" id="IPR013783">
    <property type="entry name" value="Ig-like_fold"/>
</dbReference>
<dbReference type="OrthoDB" id="9792152at2"/>
<keyword evidence="2" id="KW-0378">Hydrolase</keyword>
<evidence type="ECO:0000256" key="2">
    <source>
        <dbReference type="ARBA" id="ARBA00022801"/>
    </source>
</evidence>
<keyword evidence="7" id="KW-1185">Reference proteome</keyword>
<feature type="chain" id="PRO_5021845752" evidence="3">
    <location>
        <begin position="24"/>
        <end position="1185"/>
    </location>
</feature>
<accession>A0A512BJS6</accession>
<reference evidence="6 7" key="1">
    <citation type="submission" date="2019-07" db="EMBL/GenBank/DDBJ databases">
        <title>Whole genome shotgun sequence of Segetibacter aerophilus NBRC 106135.</title>
        <authorList>
            <person name="Hosoyama A."/>
            <person name="Uohara A."/>
            <person name="Ohji S."/>
            <person name="Ichikawa N."/>
        </authorList>
    </citation>
    <scope>NUCLEOTIDE SEQUENCE [LARGE SCALE GENOMIC DNA]</scope>
    <source>
        <strain evidence="6 7">NBRC 106135</strain>
    </source>
</reference>
<organism evidence="6 7">
    <name type="scientific">Segetibacter aerophilus</name>
    <dbReference type="NCBI Taxonomy" id="670293"/>
    <lineage>
        <taxon>Bacteria</taxon>
        <taxon>Pseudomonadati</taxon>
        <taxon>Bacteroidota</taxon>
        <taxon>Chitinophagia</taxon>
        <taxon>Chitinophagales</taxon>
        <taxon>Chitinophagaceae</taxon>
        <taxon>Segetibacter</taxon>
    </lineage>
</organism>
<dbReference type="Pfam" id="PF18962">
    <property type="entry name" value="Por_Secre_tail"/>
    <property type="match status" value="1"/>
</dbReference>
<feature type="domain" description="P/Homo B" evidence="5">
    <location>
        <begin position="853"/>
        <end position="1003"/>
    </location>
</feature>
<keyword evidence="3" id="KW-0732">Signal</keyword>
<dbReference type="PROSITE" id="PS51829">
    <property type="entry name" value="P_HOMO_B"/>
    <property type="match status" value="1"/>
</dbReference>
<dbReference type="InterPro" id="IPR008979">
    <property type="entry name" value="Galactose-bd-like_sf"/>
</dbReference>
<comment type="caution">
    <text evidence="6">The sequence shown here is derived from an EMBL/GenBank/DDBJ whole genome shotgun (WGS) entry which is preliminary data.</text>
</comment>
<gene>
    <name evidence="6" type="primary">fpp1</name>
    <name evidence="6" type="ORF">SAE01_45630</name>
</gene>
<evidence type="ECO:0000313" key="7">
    <source>
        <dbReference type="Proteomes" id="UP000321513"/>
    </source>
</evidence>
<evidence type="ECO:0000259" key="4">
    <source>
        <dbReference type="PROSITE" id="PS50853"/>
    </source>
</evidence>
<keyword evidence="1 6" id="KW-0645">Protease</keyword>
<dbReference type="AlphaFoldDB" id="A0A512BJS6"/>
<dbReference type="RefSeq" id="WP_147206196.1">
    <property type="nucleotide sequence ID" value="NZ_BJYT01000038.1"/>
</dbReference>
<dbReference type="Gene3D" id="2.60.120.260">
    <property type="entry name" value="Galactose-binding domain-like"/>
    <property type="match status" value="1"/>
</dbReference>
<evidence type="ECO:0000259" key="5">
    <source>
        <dbReference type="PROSITE" id="PS51829"/>
    </source>
</evidence>
<dbReference type="Pfam" id="PF13583">
    <property type="entry name" value="Reprolysin_4"/>
    <property type="match status" value="1"/>
</dbReference>
<keyword evidence="6" id="KW-0482">Metalloprotease</keyword>
<dbReference type="PROSITE" id="PS50853">
    <property type="entry name" value="FN3"/>
    <property type="match status" value="1"/>
</dbReference>
<dbReference type="Gene3D" id="3.40.390.10">
    <property type="entry name" value="Collagenase (Catalytic Domain)"/>
    <property type="match status" value="1"/>
</dbReference>
<dbReference type="InterPro" id="IPR026444">
    <property type="entry name" value="Secre_tail"/>
</dbReference>
<dbReference type="Proteomes" id="UP000321513">
    <property type="component" value="Unassembled WGS sequence"/>
</dbReference>
<evidence type="ECO:0000256" key="3">
    <source>
        <dbReference type="SAM" id="SignalP"/>
    </source>
</evidence>
<dbReference type="NCBIfam" id="TIGR04183">
    <property type="entry name" value="Por_Secre_tail"/>
    <property type="match status" value="1"/>
</dbReference>
<dbReference type="GO" id="GO:0006508">
    <property type="term" value="P:proteolysis"/>
    <property type="evidence" value="ECO:0007669"/>
    <property type="project" value="UniProtKB-KW"/>
</dbReference>
<proteinExistence type="predicted"/>
<dbReference type="GO" id="GO:0008237">
    <property type="term" value="F:metallopeptidase activity"/>
    <property type="evidence" value="ECO:0007669"/>
    <property type="project" value="UniProtKB-KW"/>
</dbReference>
<dbReference type="InterPro" id="IPR036116">
    <property type="entry name" value="FN3_sf"/>
</dbReference>
<evidence type="ECO:0000256" key="1">
    <source>
        <dbReference type="ARBA" id="ARBA00022670"/>
    </source>
</evidence>
<dbReference type="SUPFAM" id="SSF49785">
    <property type="entry name" value="Galactose-binding domain-like"/>
    <property type="match status" value="1"/>
</dbReference>
<dbReference type="GO" id="GO:0004252">
    <property type="term" value="F:serine-type endopeptidase activity"/>
    <property type="evidence" value="ECO:0007669"/>
    <property type="project" value="InterPro"/>
</dbReference>